<dbReference type="CDD" id="cd02440">
    <property type="entry name" value="AdoMet_MTases"/>
    <property type="match status" value="1"/>
</dbReference>
<reference evidence="7 8" key="1">
    <citation type="journal article" date="2018" name="J. Allergy Clin. Immunol.">
        <title>High-quality assembly of Dermatophagoides pteronyssinus genome and transcriptome reveals a wide range of novel allergens.</title>
        <authorList>
            <person name="Liu X.Y."/>
            <person name="Yang K.Y."/>
            <person name="Wang M.Q."/>
            <person name="Kwok J.S."/>
            <person name="Zeng X."/>
            <person name="Yang Z."/>
            <person name="Xiao X.J."/>
            <person name="Lau C.P."/>
            <person name="Li Y."/>
            <person name="Huang Z.M."/>
            <person name="Ba J.G."/>
            <person name="Yim A.K."/>
            <person name="Ouyang C.Y."/>
            <person name="Ngai S.M."/>
            <person name="Chan T.F."/>
            <person name="Leung E.L."/>
            <person name="Liu L."/>
            <person name="Liu Z.G."/>
            <person name="Tsui S.K."/>
        </authorList>
    </citation>
    <scope>NUCLEOTIDE SEQUENCE [LARGE SCALE GENOMIC DNA]</scope>
    <source>
        <strain evidence="7">Derp</strain>
    </source>
</reference>
<dbReference type="SUPFAM" id="SSF53335">
    <property type="entry name" value="S-adenosyl-L-methionine-dependent methyltransferases"/>
    <property type="match status" value="1"/>
</dbReference>
<keyword evidence="8" id="KW-1185">Reference proteome</keyword>
<gene>
    <name evidence="7" type="primary">METTL10</name>
    <name evidence="7" type="ORF">DERP_005722</name>
</gene>
<comment type="subcellular location">
    <subcellularLocation>
        <location evidence="5">Cytoplasm</location>
    </subcellularLocation>
</comment>
<dbReference type="Pfam" id="PF13847">
    <property type="entry name" value="Methyltransf_31"/>
    <property type="match status" value="1"/>
</dbReference>
<dbReference type="Proteomes" id="UP000887458">
    <property type="component" value="Unassembled WGS sequence"/>
</dbReference>
<evidence type="ECO:0000256" key="3">
    <source>
        <dbReference type="ARBA" id="ARBA00022679"/>
    </source>
</evidence>
<evidence type="ECO:0000256" key="1">
    <source>
        <dbReference type="ARBA" id="ARBA00022490"/>
    </source>
</evidence>
<dbReference type="InterPro" id="IPR029063">
    <property type="entry name" value="SAM-dependent_MTases_sf"/>
</dbReference>
<dbReference type="InterPro" id="IPR026635">
    <property type="entry name" value="Efm4/METTL10"/>
</dbReference>
<dbReference type="PANTHER" id="PTHR12843:SF5">
    <property type="entry name" value="EEF1A LYSINE METHYLTRANSFERASE 2"/>
    <property type="match status" value="1"/>
</dbReference>
<comment type="similarity">
    <text evidence="5">Belongs to the class I-like SAM-binding methyltransferase superfamily. EFM4 family.</text>
</comment>
<dbReference type="Gene3D" id="3.40.50.150">
    <property type="entry name" value="Vaccinia Virus protein VP39"/>
    <property type="match status" value="1"/>
</dbReference>
<evidence type="ECO:0000256" key="2">
    <source>
        <dbReference type="ARBA" id="ARBA00022603"/>
    </source>
</evidence>
<keyword evidence="1 5" id="KW-0963">Cytoplasm</keyword>
<evidence type="ECO:0000256" key="4">
    <source>
        <dbReference type="ARBA" id="ARBA00022691"/>
    </source>
</evidence>
<evidence type="ECO:0000256" key="5">
    <source>
        <dbReference type="HAMAP-Rule" id="MF_03188"/>
    </source>
</evidence>
<comment type="caution">
    <text evidence="7">The sequence shown here is derived from an EMBL/GenBank/DDBJ whole genome shotgun (WGS) entry which is preliminary data.</text>
</comment>
<keyword evidence="4 5" id="KW-0949">S-adenosyl-L-methionine</keyword>
<name>A0ABQ8J9I6_DERPT</name>
<accession>A0ABQ8J9I6</accession>
<reference evidence="7 8" key="2">
    <citation type="journal article" date="2022" name="Mol. Biol. Evol.">
        <title>Comparative Genomics Reveals Insights into the Divergent Evolution of Astigmatic Mites and Household Pest Adaptations.</title>
        <authorList>
            <person name="Xiong Q."/>
            <person name="Wan A.T."/>
            <person name="Liu X."/>
            <person name="Fung C.S."/>
            <person name="Xiao X."/>
            <person name="Malainual N."/>
            <person name="Hou J."/>
            <person name="Wang L."/>
            <person name="Wang M."/>
            <person name="Yang K.Y."/>
            <person name="Cui Y."/>
            <person name="Leung E.L."/>
            <person name="Nong W."/>
            <person name="Shin S.K."/>
            <person name="Au S.W."/>
            <person name="Jeong K.Y."/>
            <person name="Chew F.T."/>
            <person name="Hui J.H."/>
            <person name="Leung T.F."/>
            <person name="Tungtrongchitr A."/>
            <person name="Zhong N."/>
            <person name="Liu Z."/>
            <person name="Tsui S.K."/>
        </authorList>
    </citation>
    <scope>NUCLEOTIDE SEQUENCE [LARGE SCALE GENOMIC DNA]</scope>
    <source>
        <strain evidence="7">Derp</strain>
    </source>
</reference>
<comment type="function">
    <text evidence="5">S-adenosyl-L-methionine-dependent protein-lysine N-methyltransferase that methylates elongation factor 1-alpha.</text>
</comment>
<dbReference type="EMBL" id="NJHN03000060">
    <property type="protein sequence ID" value="KAH9419218.1"/>
    <property type="molecule type" value="Genomic_DNA"/>
</dbReference>
<evidence type="ECO:0000313" key="7">
    <source>
        <dbReference type="EMBL" id="KAH9419218.1"/>
    </source>
</evidence>
<dbReference type="HAMAP" id="MF_03188">
    <property type="entry name" value="Methyltr_EFM4"/>
    <property type="match status" value="1"/>
</dbReference>
<evidence type="ECO:0000259" key="6">
    <source>
        <dbReference type="Pfam" id="PF13847"/>
    </source>
</evidence>
<keyword evidence="2 5" id="KW-0489">Methyltransferase</keyword>
<dbReference type="InterPro" id="IPR025714">
    <property type="entry name" value="Methyltranfer_dom"/>
</dbReference>
<proteinExistence type="inferred from homology"/>
<evidence type="ECO:0000313" key="8">
    <source>
        <dbReference type="Proteomes" id="UP000887458"/>
    </source>
</evidence>
<organism evidence="7 8">
    <name type="scientific">Dermatophagoides pteronyssinus</name>
    <name type="common">European house dust mite</name>
    <dbReference type="NCBI Taxonomy" id="6956"/>
    <lineage>
        <taxon>Eukaryota</taxon>
        <taxon>Metazoa</taxon>
        <taxon>Ecdysozoa</taxon>
        <taxon>Arthropoda</taxon>
        <taxon>Chelicerata</taxon>
        <taxon>Arachnida</taxon>
        <taxon>Acari</taxon>
        <taxon>Acariformes</taxon>
        <taxon>Sarcoptiformes</taxon>
        <taxon>Astigmata</taxon>
        <taxon>Psoroptidia</taxon>
        <taxon>Analgoidea</taxon>
        <taxon>Pyroglyphidae</taxon>
        <taxon>Dermatophagoidinae</taxon>
        <taxon>Dermatophagoides</taxon>
    </lineage>
</organism>
<feature type="domain" description="Methyltransferase" evidence="6">
    <location>
        <begin position="61"/>
        <end position="192"/>
    </location>
</feature>
<dbReference type="EC" id="2.1.1.-" evidence="5"/>
<dbReference type="PANTHER" id="PTHR12843">
    <property type="entry name" value="PROTEIN-LYSINE N-METHYLTRANSFERASE METTL10"/>
    <property type="match status" value="1"/>
</dbReference>
<sequence>MVTKDNEEFITESELGTKQYWDQFYDEELTNFIDFGDSGETWFGTRNTRKIIDWVSENHAKNDAICDIGCGNGFVLAQLAQRNFSNLYGLDYSEKAIEFCQKQHNRSNIHFKVVNILDDSFETDQKFDAIIDKGTYDAICLMPNTDIHENRKKYLKFLCDNLKNDGHFIIITCNFTKEEIFAFLSISNNVYNINNFHFTHEFDTPTLSFGGHIGKQITGLIFRKKIQ</sequence>
<keyword evidence="3 5" id="KW-0808">Transferase</keyword>
<protein>
    <recommendedName>
        <fullName evidence="5">Protein-lysine N-methyltransferase DERP_005722</fullName>
        <ecNumber evidence="5">2.1.1.-</ecNumber>
    </recommendedName>
</protein>